<evidence type="ECO:0000313" key="1">
    <source>
        <dbReference type="EMBL" id="PGH27641.1"/>
    </source>
</evidence>
<sequence>MLRPRRLLHGEITYSAAKEKETNILHALGYWQRRLDLFNHLYRNRGSIEDVARHHLGLGSAWTCHIAEPNDWLHWSFNLCVSIRLTNKRGAPSKRLMIRFPLPYRVGEDYRPGNADEKLRCEAGTYAWMRENCLFQFRAYKGLGFPTSKLYFTVLENLPFTTRLRHTVRRWLLGWLELRCPSQYVPHRMGNQILNKLGTGYLLLDYIEEKQERMLLETWNENSQDEKRRANLFRSLSQILLTFARVPKPRIGSFVIDVYGYINLTNRPLTLEIQELENQEIPVNIPRQTTYSTVNSYVHDILETHDSRLCHQPNTVNDTEDGLFQMSALTVMKAVSSHFFSPDFRRGPFFLSLTDFHQSNIFVDENWNIKYIAIDGIDQNVYDVVRNEFMHTLKEEEQKERPQSPKLSQILERGCQMGTFWYSLALDSPTGLFTLFYDHIQPRFAKGHIDDPEFFDPNSLKLRWLTGLLTRQNSFSQRLKTKRRMMSVSVPNLTIEVPIQS</sequence>
<evidence type="ECO:0008006" key="3">
    <source>
        <dbReference type="Google" id="ProtNLM"/>
    </source>
</evidence>
<proteinExistence type="predicted"/>
<comment type="caution">
    <text evidence="1">The sequence shown here is derived from an EMBL/GenBank/DDBJ whole genome shotgun (WGS) entry which is preliminary data.</text>
</comment>
<dbReference type="OrthoDB" id="3645574at2759"/>
<dbReference type="STRING" id="1447883.A0A2B7Z2Q9"/>
<gene>
    <name evidence="1" type="ORF">AJ80_00654</name>
</gene>
<dbReference type="Proteomes" id="UP000224634">
    <property type="component" value="Unassembled WGS sequence"/>
</dbReference>
<reference evidence="1 2" key="1">
    <citation type="submission" date="2017-10" db="EMBL/GenBank/DDBJ databases">
        <title>Comparative genomics in systemic dimorphic fungi from Ajellomycetaceae.</title>
        <authorList>
            <person name="Munoz J.F."/>
            <person name="Mcewen J.G."/>
            <person name="Clay O.K."/>
            <person name="Cuomo C.A."/>
        </authorList>
    </citation>
    <scope>NUCLEOTIDE SEQUENCE [LARGE SCALE GENOMIC DNA]</scope>
    <source>
        <strain evidence="1 2">UAMH7299</strain>
    </source>
</reference>
<dbReference type="InterPro" id="IPR051678">
    <property type="entry name" value="AGP_Transferase"/>
</dbReference>
<accession>A0A2B7Z2Q9</accession>
<dbReference type="EMBL" id="PDNA01000005">
    <property type="protein sequence ID" value="PGH27641.1"/>
    <property type="molecule type" value="Genomic_DNA"/>
</dbReference>
<dbReference type="PANTHER" id="PTHR21310:SF37">
    <property type="entry name" value="AMINOGLYCOSIDE PHOSPHOTRANSFERASE DOMAIN-CONTAINING PROTEIN"/>
    <property type="match status" value="1"/>
</dbReference>
<name>A0A2B7Z2Q9_POLH7</name>
<protein>
    <recommendedName>
        <fullName evidence="3">Aminoglycoside phosphotransferase domain-containing protein</fullName>
    </recommendedName>
</protein>
<dbReference type="AlphaFoldDB" id="A0A2B7Z2Q9"/>
<keyword evidence="2" id="KW-1185">Reference proteome</keyword>
<evidence type="ECO:0000313" key="2">
    <source>
        <dbReference type="Proteomes" id="UP000224634"/>
    </source>
</evidence>
<organism evidence="1 2">
    <name type="scientific">Polytolypa hystricis (strain UAMH7299)</name>
    <dbReference type="NCBI Taxonomy" id="1447883"/>
    <lineage>
        <taxon>Eukaryota</taxon>
        <taxon>Fungi</taxon>
        <taxon>Dikarya</taxon>
        <taxon>Ascomycota</taxon>
        <taxon>Pezizomycotina</taxon>
        <taxon>Eurotiomycetes</taxon>
        <taxon>Eurotiomycetidae</taxon>
        <taxon>Onygenales</taxon>
        <taxon>Onygenales incertae sedis</taxon>
        <taxon>Polytolypa</taxon>
    </lineage>
</organism>
<dbReference type="PANTHER" id="PTHR21310">
    <property type="entry name" value="AMINOGLYCOSIDE PHOSPHOTRANSFERASE-RELATED-RELATED"/>
    <property type="match status" value="1"/>
</dbReference>